<proteinExistence type="predicted"/>
<dbReference type="InterPro" id="IPR050362">
    <property type="entry name" value="Cation-dep_OMT"/>
</dbReference>
<organism evidence="4 5">
    <name type="scientific">Cyanobacterium aponinum 0216</name>
    <dbReference type="NCBI Taxonomy" id="2676140"/>
    <lineage>
        <taxon>Bacteria</taxon>
        <taxon>Bacillati</taxon>
        <taxon>Cyanobacteriota</taxon>
        <taxon>Cyanophyceae</taxon>
        <taxon>Oscillatoriophycideae</taxon>
        <taxon>Chroococcales</taxon>
        <taxon>Geminocystaceae</taxon>
        <taxon>Cyanobacterium</taxon>
    </lineage>
</organism>
<sequence length="220" mass="25260">MTIQTLNLTPPLYEYLLSVSLKEASILKEIREKSSTHPLGKMQIAPEQAQFISLLIKLLGVKKILEIGVFLGYSSTAMALALPEDGQLIACENNPEFAEIARQHWQKASLEDKIILRLDSALDTLEALKEEGYNEEFDLIFIDADKSNYYNYYEKSFDLLRKGGLMIIDNVLWHGRVANPEINDNRTKRMREFNRRLFEDERIELSLLPIGDGLTLVRKI</sequence>
<dbReference type="Pfam" id="PF01596">
    <property type="entry name" value="Methyltransf_3"/>
    <property type="match status" value="1"/>
</dbReference>
<dbReference type="GO" id="GO:0032259">
    <property type="term" value="P:methylation"/>
    <property type="evidence" value="ECO:0007669"/>
    <property type="project" value="UniProtKB-KW"/>
</dbReference>
<dbReference type="Proteomes" id="UP000437131">
    <property type="component" value="Unassembled WGS sequence"/>
</dbReference>
<dbReference type="AlphaFoldDB" id="A0A844GV14"/>
<dbReference type="PANTHER" id="PTHR10509:SF14">
    <property type="entry name" value="CAFFEOYL-COA O-METHYLTRANSFERASE 3-RELATED"/>
    <property type="match status" value="1"/>
</dbReference>
<dbReference type="PROSITE" id="PS51682">
    <property type="entry name" value="SAM_OMT_I"/>
    <property type="match status" value="1"/>
</dbReference>
<dbReference type="GO" id="GO:0008757">
    <property type="term" value="F:S-adenosylmethionine-dependent methyltransferase activity"/>
    <property type="evidence" value="ECO:0007669"/>
    <property type="project" value="TreeGrafter"/>
</dbReference>
<evidence type="ECO:0000313" key="4">
    <source>
        <dbReference type="EMBL" id="MTF39940.1"/>
    </source>
</evidence>
<protein>
    <submittedName>
        <fullName evidence="4">SAM-dependent methyltransferase</fullName>
    </submittedName>
</protein>
<keyword evidence="3" id="KW-0949">S-adenosyl-L-methionine</keyword>
<gene>
    <name evidence="4" type="ORF">GGC33_13530</name>
</gene>
<keyword evidence="2 4" id="KW-0808">Transferase</keyword>
<dbReference type="SUPFAM" id="SSF53335">
    <property type="entry name" value="S-adenosyl-L-methionine-dependent methyltransferases"/>
    <property type="match status" value="1"/>
</dbReference>
<dbReference type="Gene3D" id="3.40.50.150">
    <property type="entry name" value="Vaccinia Virus protein VP39"/>
    <property type="match status" value="1"/>
</dbReference>
<accession>A0A844GV14</accession>
<evidence type="ECO:0000313" key="5">
    <source>
        <dbReference type="Proteomes" id="UP000437131"/>
    </source>
</evidence>
<comment type="caution">
    <text evidence="4">The sequence shown here is derived from an EMBL/GenBank/DDBJ whole genome shotgun (WGS) entry which is preliminary data.</text>
</comment>
<evidence type="ECO:0000256" key="2">
    <source>
        <dbReference type="ARBA" id="ARBA00022679"/>
    </source>
</evidence>
<dbReference type="InterPro" id="IPR002935">
    <property type="entry name" value="SAM_O-MeTrfase"/>
</dbReference>
<dbReference type="RefSeq" id="WP_155084324.1">
    <property type="nucleotide sequence ID" value="NZ_WMIA01000019.1"/>
</dbReference>
<dbReference type="InterPro" id="IPR029063">
    <property type="entry name" value="SAM-dependent_MTases_sf"/>
</dbReference>
<name>A0A844GV14_9CHRO</name>
<dbReference type="EMBL" id="WMIA01000019">
    <property type="protein sequence ID" value="MTF39940.1"/>
    <property type="molecule type" value="Genomic_DNA"/>
</dbReference>
<dbReference type="GO" id="GO:0008171">
    <property type="term" value="F:O-methyltransferase activity"/>
    <property type="evidence" value="ECO:0007669"/>
    <property type="project" value="InterPro"/>
</dbReference>
<dbReference type="CDD" id="cd02440">
    <property type="entry name" value="AdoMet_MTases"/>
    <property type="match status" value="1"/>
</dbReference>
<dbReference type="PANTHER" id="PTHR10509">
    <property type="entry name" value="O-METHYLTRANSFERASE-RELATED"/>
    <property type="match status" value="1"/>
</dbReference>
<reference evidence="4 5" key="1">
    <citation type="submission" date="2019-11" db="EMBL/GenBank/DDBJ databases">
        <title>Isolation of a new High Light Tolerant Cyanobacteria.</title>
        <authorList>
            <person name="Dobson Z."/>
            <person name="Vaughn N."/>
            <person name="Vaughn M."/>
            <person name="Fromme P."/>
            <person name="Mazor Y."/>
        </authorList>
    </citation>
    <scope>NUCLEOTIDE SEQUENCE [LARGE SCALE GENOMIC DNA]</scope>
    <source>
        <strain evidence="4 5">0216</strain>
    </source>
</reference>
<evidence type="ECO:0000256" key="1">
    <source>
        <dbReference type="ARBA" id="ARBA00022603"/>
    </source>
</evidence>
<evidence type="ECO:0000256" key="3">
    <source>
        <dbReference type="ARBA" id="ARBA00022691"/>
    </source>
</evidence>
<keyword evidence="1 4" id="KW-0489">Methyltransferase</keyword>